<evidence type="ECO:0000256" key="6">
    <source>
        <dbReference type="SAM" id="SignalP"/>
    </source>
</evidence>
<dbReference type="PANTHER" id="PTHR33751">
    <property type="entry name" value="CBB3-TYPE CYTOCHROME C OXIDASE SUBUNIT FIXP"/>
    <property type="match status" value="1"/>
</dbReference>
<evidence type="ECO:0000256" key="3">
    <source>
        <dbReference type="ARBA" id="ARBA00023004"/>
    </source>
</evidence>
<sequence length="453" mass="49823" precursor="true">MQRFRFSPHVAMMVCAVVCVSVAGCREEIPVTFEPNFVHAMKYQIKDNVSMDQASEDAVWVVTKMFGTPNEPKLPDFVSEEEDFADWLDLDRLVRASGPADAEGRGLYRKHCALCHGVTGNGRGTTAAILNPYPRDYRMGVFKFKSTPLSYKPTREDLARVIRDGIAGTAMVKIPELSEEDVQALTDYVIYLSWRGETERALIDDAVMEGVDFEGGERIINPELANSPDEEKKEEFTEAWEISEEIAMGVAESWLEADDEVLEVPEPPADFPVANSHKDFIKLSQGDQAEALAKSVARGNELFLGKVASCSKCHGEKGLGNGQTTDYDEWTKDWTARIGIKPEDRESLIPLLARGALPPINAIPRNFAEGLFHGGSDSSDLYRRITQGIDGSPMPAATFVEGQFEEQDVWHLINFIRSLQTADAGDTNATPSESVGESPSQSVGAEPKASPAI</sequence>
<evidence type="ECO:0000256" key="2">
    <source>
        <dbReference type="ARBA" id="ARBA00022723"/>
    </source>
</evidence>
<comment type="caution">
    <text evidence="8">The sequence shown here is derived from an EMBL/GenBank/DDBJ whole genome shotgun (WGS) entry which is preliminary data.</text>
</comment>
<dbReference type="PROSITE" id="PS51257">
    <property type="entry name" value="PROKAR_LIPOPROTEIN"/>
    <property type="match status" value="1"/>
</dbReference>
<feature type="domain" description="Cytochrome c" evidence="7">
    <location>
        <begin position="294"/>
        <end position="420"/>
    </location>
</feature>
<evidence type="ECO:0000313" key="9">
    <source>
        <dbReference type="Proteomes" id="UP000316304"/>
    </source>
</evidence>
<dbReference type="AlphaFoldDB" id="A0A5C6CV67"/>
<proteinExistence type="predicted"/>
<dbReference type="InterPro" id="IPR009056">
    <property type="entry name" value="Cyt_c-like_dom"/>
</dbReference>
<protein>
    <submittedName>
        <fullName evidence="8">Cytochrome c</fullName>
    </submittedName>
</protein>
<dbReference type="SUPFAM" id="SSF46626">
    <property type="entry name" value="Cytochrome c"/>
    <property type="match status" value="2"/>
</dbReference>
<feature type="signal peptide" evidence="6">
    <location>
        <begin position="1"/>
        <end position="23"/>
    </location>
</feature>
<dbReference type="InterPro" id="IPR036909">
    <property type="entry name" value="Cyt_c-like_dom_sf"/>
</dbReference>
<organism evidence="8 9">
    <name type="scientific">Novipirellula galeiformis</name>
    <dbReference type="NCBI Taxonomy" id="2528004"/>
    <lineage>
        <taxon>Bacteria</taxon>
        <taxon>Pseudomonadati</taxon>
        <taxon>Planctomycetota</taxon>
        <taxon>Planctomycetia</taxon>
        <taxon>Pirellulales</taxon>
        <taxon>Pirellulaceae</taxon>
        <taxon>Novipirellula</taxon>
    </lineage>
</organism>
<dbReference type="Proteomes" id="UP000316304">
    <property type="component" value="Unassembled WGS sequence"/>
</dbReference>
<keyword evidence="2 4" id="KW-0479">Metal-binding</keyword>
<evidence type="ECO:0000313" key="8">
    <source>
        <dbReference type="EMBL" id="TWU26856.1"/>
    </source>
</evidence>
<evidence type="ECO:0000256" key="4">
    <source>
        <dbReference type="PROSITE-ProRule" id="PRU00433"/>
    </source>
</evidence>
<dbReference type="Pfam" id="PF13442">
    <property type="entry name" value="Cytochrome_CBB3"/>
    <property type="match status" value="1"/>
</dbReference>
<feature type="chain" id="PRO_5023006689" evidence="6">
    <location>
        <begin position="24"/>
        <end position="453"/>
    </location>
</feature>
<dbReference type="OrthoDB" id="9808312at2"/>
<dbReference type="PANTHER" id="PTHR33751:SF1">
    <property type="entry name" value="CBB3-TYPE CYTOCHROME C OXIDASE SUBUNIT FIXP"/>
    <property type="match status" value="1"/>
</dbReference>
<feature type="compositionally biased region" description="Polar residues" evidence="5">
    <location>
        <begin position="423"/>
        <end position="443"/>
    </location>
</feature>
<dbReference type="RefSeq" id="WP_146593132.1">
    <property type="nucleotide sequence ID" value="NZ_SJPT01000001.1"/>
</dbReference>
<dbReference type="EMBL" id="SJPT01000001">
    <property type="protein sequence ID" value="TWU26856.1"/>
    <property type="molecule type" value="Genomic_DNA"/>
</dbReference>
<evidence type="ECO:0000259" key="7">
    <source>
        <dbReference type="PROSITE" id="PS51007"/>
    </source>
</evidence>
<dbReference type="Gene3D" id="1.10.760.10">
    <property type="entry name" value="Cytochrome c-like domain"/>
    <property type="match status" value="2"/>
</dbReference>
<dbReference type="InterPro" id="IPR050597">
    <property type="entry name" value="Cytochrome_c_Oxidase_Subunit"/>
</dbReference>
<dbReference type="Pfam" id="PF00034">
    <property type="entry name" value="Cytochrom_C"/>
    <property type="match status" value="1"/>
</dbReference>
<dbReference type="PROSITE" id="PS51007">
    <property type="entry name" value="CYTC"/>
    <property type="match status" value="2"/>
</dbReference>
<keyword evidence="3 4" id="KW-0408">Iron</keyword>
<keyword evidence="6" id="KW-0732">Signal</keyword>
<reference evidence="8 9" key="1">
    <citation type="submission" date="2019-02" db="EMBL/GenBank/DDBJ databases">
        <title>Deep-cultivation of Planctomycetes and their phenomic and genomic characterization uncovers novel biology.</title>
        <authorList>
            <person name="Wiegand S."/>
            <person name="Jogler M."/>
            <person name="Boedeker C."/>
            <person name="Pinto D."/>
            <person name="Vollmers J."/>
            <person name="Rivas-Marin E."/>
            <person name="Kohn T."/>
            <person name="Peeters S.H."/>
            <person name="Heuer A."/>
            <person name="Rast P."/>
            <person name="Oberbeckmann S."/>
            <person name="Bunk B."/>
            <person name="Jeske O."/>
            <person name="Meyerdierks A."/>
            <person name="Storesund J.E."/>
            <person name="Kallscheuer N."/>
            <person name="Luecker S."/>
            <person name="Lage O.M."/>
            <person name="Pohl T."/>
            <person name="Merkel B.J."/>
            <person name="Hornburger P."/>
            <person name="Mueller R.-W."/>
            <person name="Bruemmer F."/>
            <person name="Labrenz M."/>
            <person name="Spormann A.M."/>
            <person name="Op Den Camp H."/>
            <person name="Overmann J."/>
            <person name="Amann R."/>
            <person name="Jetten M.S.M."/>
            <person name="Mascher T."/>
            <person name="Medema M.H."/>
            <person name="Devos D.P."/>
            <person name="Kaster A.-K."/>
            <person name="Ovreas L."/>
            <person name="Rohde M."/>
            <person name="Galperin M.Y."/>
            <person name="Jogler C."/>
        </authorList>
    </citation>
    <scope>NUCLEOTIDE SEQUENCE [LARGE SCALE GENOMIC DNA]</scope>
    <source>
        <strain evidence="8 9">Pla52o</strain>
    </source>
</reference>
<evidence type="ECO:0000256" key="5">
    <source>
        <dbReference type="SAM" id="MobiDB-lite"/>
    </source>
</evidence>
<keyword evidence="9" id="KW-1185">Reference proteome</keyword>
<feature type="domain" description="Cytochrome c" evidence="7">
    <location>
        <begin position="99"/>
        <end position="193"/>
    </location>
</feature>
<dbReference type="GO" id="GO:0046872">
    <property type="term" value="F:metal ion binding"/>
    <property type="evidence" value="ECO:0007669"/>
    <property type="project" value="UniProtKB-KW"/>
</dbReference>
<dbReference type="GO" id="GO:0009055">
    <property type="term" value="F:electron transfer activity"/>
    <property type="evidence" value="ECO:0007669"/>
    <property type="project" value="InterPro"/>
</dbReference>
<accession>A0A5C6CV67</accession>
<feature type="region of interest" description="Disordered" evidence="5">
    <location>
        <begin position="423"/>
        <end position="453"/>
    </location>
</feature>
<name>A0A5C6CV67_9BACT</name>
<evidence type="ECO:0000256" key="1">
    <source>
        <dbReference type="ARBA" id="ARBA00022617"/>
    </source>
</evidence>
<keyword evidence="1 4" id="KW-0349">Heme</keyword>
<dbReference type="GO" id="GO:0020037">
    <property type="term" value="F:heme binding"/>
    <property type="evidence" value="ECO:0007669"/>
    <property type="project" value="InterPro"/>
</dbReference>
<gene>
    <name evidence="8" type="ORF">Pla52o_07110</name>
</gene>